<evidence type="ECO:0000313" key="6">
    <source>
        <dbReference type="Proteomes" id="UP001501758"/>
    </source>
</evidence>
<dbReference type="InterPro" id="IPR045053">
    <property type="entry name" value="MAN-like"/>
</dbReference>
<keyword evidence="1" id="KW-0378">Hydrolase</keyword>
<evidence type="ECO:0000259" key="4">
    <source>
        <dbReference type="Pfam" id="PF02836"/>
    </source>
</evidence>
<dbReference type="Pfam" id="PF02836">
    <property type="entry name" value="Glyco_hydro_2_C"/>
    <property type="match status" value="1"/>
</dbReference>
<dbReference type="InterPro" id="IPR018087">
    <property type="entry name" value="Glyco_hydro_5_CS"/>
</dbReference>
<evidence type="ECO:0000256" key="3">
    <source>
        <dbReference type="SAM" id="Phobius"/>
    </source>
</evidence>
<accession>A0ABP3TKP3</accession>
<dbReference type="InterPro" id="IPR006103">
    <property type="entry name" value="Glyco_hydro_2_cat"/>
</dbReference>
<dbReference type="Proteomes" id="UP001501758">
    <property type="component" value="Unassembled WGS sequence"/>
</dbReference>
<evidence type="ECO:0000256" key="1">
    <source>
        <dbReference type="ARBA" id="ARBA00022801"/>
    </source>
</evidence>
<dbReference type="SUPFAM" id="SSF51445">
    <property type="entry name" value="(Trans)glycosidases"/>
    <property type="match status" value="1"/>
</dbReference>
<keyword evidence="6" id="KW-1185">Reference proteome</keyword>
<organism evidence="5 6">
    <name type="scientific">Aquimarina litoralis</name>
    <dbReference type="NCBI Taxonomy" id="584605"/>
    <lineage>
        <taxon>Bacteria</taxon>
        <taxon>Pseudomonadati</taxon>
        <taxon>Bacteroidota</taxon>
        <taxon>Flavobacteriia</taxon>
        <taxon>Flavobacteriales</taxon>
        <taxon>Flavobacteriaceae</taxon>
        <taxon>Aquimarina</taxon>
    </lineage>
</organism>
<comment type="caution">
    <text evidence="5">The sequence shown here is derived from an EMBL/GenBank/DDBJ whole genome shotgun (WGS) entry which is preliminary data.</text>
</comment>
<keyword evidence="3" id="KW-0472">Membrane</keyword>
<dbReference type="PROSITE" id="PS00659">
    <property type="entry name" value="GLYCOSYL_HYDROL_F5"/>
    <property type="match status" value="1"/>
</dbReference>
<keyword evidence="2" id="KW-0326">Glycosidase</keyword>
<sequence length="514" mass="60049">MKKKNKMIYRSFIIASFIAINALILFGISQTLSFLSTGADRSMMLHIGVKNKQAYIPKVEWKDTINPARPIEKQTMYDIQKDYVNSWYVRNVGYATYDSLGIFDFYTESARKNLVDGIHFNKTNDVQILSTTLDHHLALDFYSADGQLVVFEDQNVRSYTQSFKENNLQYETTSISSYKIAMLLEDGFWRVRHIVKQPNITVIDTNTQKESPYIRGNQIIVDNTPYQIKGINYYPQDTPWNMFGEEFDIDIIQKDFKIINDAGLNTIRIFVPYEDFGKEYVLADKLIKLKEVMDLAEKNSLKVVLTLFDFYGNYDINDWTFTHRHAEQIVSSIKEHPALLMWDIKNEPNLDFESRTKETVLAWLKEMIHQIRTIDTEHPITIGWSSIETADILSEDVDIVSFHYYKDLTRFQDIFKTISSLKKPLVLQEFGLSSDKGLWAPFGNNEEDQAAYHEAFLKIIQQHELHYLSWTLYDFNKIPTDVVGRLPWRKNAQKHFGFIDADGNKKDAFQFISY</sequence>
<evidence type="ECO:0000313" key="5">
    <source>
        <dbReference type="EMBL" id="GAA0711055.1"/>
    </source>
</evidence>
<dbReference type="Gene3D" id="3.20.20.80">
    <property type="entry name" value="Glycosidases"/>
    <property type="match status" value="1"/>
</dbReference>
<dbReference type="EMBL" id="BAAAGE010000001">
    <property type="protein sequence ID" value="GAA0711055.1"/>
    <property type="molecule type" value="Genomic_DNA"/>
</dbReference>
<keyword evidence="3" id="KW-0812">Transmembrane</keyword>
<evidence type="ECO:0000256" key="2">
    <source>
        <dbReference type="ARBA" id="ARBA00023295"/>
    </source>
</evidence>
<name>A0ABP3TKP3_9FLAO</name>
<feature type="transmembrane region" description="Helical" evidence="3">
    <location>
        <begin position="12"/>
        <end position="35"/>
    </location>
</feature>
<reference evidence="6" key="1">
    <citation type="journal article" date="2019" name="Int. J. Syst. Evol. Microbiol.">
        <title>The Global Catalogue of Microorganisms (GCM) 10K type strain sequencing project: providing services to taxonomists for standard genome sequencing and annotation.</title>
        <authorList>
            <consortium name="The Broad Institute Genomics Platform"/>
            <consortium name="The Broad Institute Genome Sequencing Center for Infectious Disease"/>
            <person name="Wu L."/>
            <person name="Ma J."/>
        </authorList>
    </citation>
    <scope>NUCLEOTIDE SEQUENCE [LARGE SCALE GENOMIC DNA]</scope>
    <source>
        <strain evidence="6">JCM 15974</strain>
    </source>
</reference>
<protein>
    <submittedName>
        <fullName evidence="5">Cellulase family glycosylhydrolase</fullName>
    </submittedName>
</protein>
<dbReference type="PANTHER" id="PTHR31451">
    <property type="match status" value="1"/>
</dbReference>
<dbReference type="InterPro" id="IPR017853">
    <property type="entry name" value="GH"/>
</dbReference>
<proteinExistence type="predicted"/>
<feature type="domain" description="Glycoside hydrolase family 2 catalytic" evidence="4">
    <location>
        <begin position="214"/>
        <end position="458"/>
    </location>
</feature>
<keyword evidence="3" id="KW-1133">Transmembrane helix</keyword>
<gene>
    <name evidence="5" type="ORF">GCM10009430_00260</name>
</gene>